<feature type="non-terminal residue" evidence="1">
    <location>
        <position position="51"/>
    </location>
</feature>
<dbReference type="EMBL" id="CAJGYO010000100">
    <property type="protein sequence ID" value="CAD6340959.1"/>
    <property type="molecule type" value="Genomic_DNA"/>
</dbReference>
<comment type="caution">
    <text evidence="1">The sequence shown here is derived from an EMBL/GenBank/DDBJ whole genome shotgun (WGS) entry which is preliminary data.</text>
</comment>
<evidence type="ECO:0000313" key="2">
    <source>
        <dbReference type="Proteomes" id="UP000604825"/>
    </source>
</evidence>
<gene>
    <name evidence="1" type="ORF">NCGR_LOCUS65057</name>
</gene>
<keyword evidence="2" id="KW-1185">Reference proteome</keyword>
<organism evidence="1 2">
    <name type="scientific">Miscanthus lutarioriparius</name>
    <dbReference type="NCBI Taxonomy" id="422564"/>
    <lineage>
        <taxon>Eukaryota</taxon>
        <taxon>Viridiplantae</taxon>
        <taxon>Streptophyta</taxon>
        <taxon>Embryophyta</taxon>
        <taxon>Tracheophyta</taxon>
        <taxon>Spermatophyta</taxon>
        <taxon>Magnoliopsida</taxon>
        <taxon>Liliopsida</taxon>
        <taxon>Poales</taxon>
        <taxon>Poaceae</taxon>
        <taxon>PACMAD clade</taxon>
        <taxon>Panicoideae</taxon>
        <taxon>Andropogonodae</taxon>
        <taxon>Andropogoneae</taxon>
        <taxon>Saccharinae</taxon>
        <taxon>Miscanthus</taxon>
    </lineage>
</organism>
<dbReference type="InterPro" id="IPR009540">
    <property type="entry name" value="BAP"/>
</dbReference>
<name>A0A811SK91_9POAL</name>
<dbReference type="Pfam" id="PF06639">
    <property type="entry name" value="BAP"/>
    <property type="match status" value="1"/>
</dbReference>
<dbReference type="AlphaFoldDB" id="A0A811SK91"/>
<sequence>ETKEVSNTGSATMTTMGATRKIIGDNKDLLCYLQALEYCCKLTKQCWHDIK</sequence>
<dbReference type="Proteomes" id="UP000604825">
    <property type="component" value="Unassembled WGS sequence"/>
</dbReference>
<proteinExistence type="predicted"/>
<feature type="non-terminal residue" evidence="1">
    <location>
        <position position="1"/>
    </location>
</feature>
<reference evidence="1" key="1">
    <citation type="submission" date="2020-10" db="EMBL/GenBank/DDBJ databases">
        <authorList>
            <person name="Han B."/>
            <person name="Lu T."/>
            <person name="Zhao Q."/>
            <person name="Huang X."/>
            <person name="Zhao Y."/>
        </authorList>
    </citation>
    <scope>NUCLEOTIDE SEQUENCE</scope>
</reference>
<accession>A0A811SK91</accession>
<dbReference type="OrthoDB" id="10422442at2759"/>
<evidence type="ECO:0000313" key="1">
    <source>
        <dbReference type="EMBL" id="CAD6340959.1"/>
    </source>
</evidence>
<protein>
    <submittedName>
        <fullName evidence="1">Uncharacterized protein</fullName>
    </submittedName>
</protein>